<evidence type="ECO:0000313" key="2">
    <source>
        <dbReference type="EMBL" id="CAD7650308.1"/>
    </source>
</evidence>
<gene>
    <name evidence="2" type="ORF">OSB1V03_LOCUS22797</name>
</gene>
<dbReference type="InterPro" id="IPR045137">
    <property type="entry name" value="RBM26/27"/>
</dbReference>
<evidence type="ECO:0000313" key="3">
    <source>
        <dbReference type="Proteomes" id="UP000759131"/>
    </source>
</evidence>
<dbReference type="Proteomes" id="UP000759131">
    <property type="component" value="Unassembled WGS sequence"/>
</dbReference>
<dbReference type="GO" id="GO:0005634">
    <property type="term" value="C:nucleus"/>
    <property type="evidence" value="ECO:0007669"/>
    <property type="project" value="TreeGrafter"/>
</dbReference>
<organism evidence="2">
    <name type="scientific">Medioppia subpectinata</name>
    <dbReference type="NCBI Taxonomy" id="1979941"/>
    <lineage>
        <taxon>Eukaryota</taxon>
        <taxon>Metazoa</taxon>
        <taxon>Ecdysozoa</taxon>
        <taxon>Arthropoda</taxon>
        <taxon>Chelicerata</taxon>
        <taxon>Arachnida</taxon>
        <taxon>Acari</taxon>
        <taxon>Acariformes</taxon>
        <taxon>Sarcoptiformes</taxon>
        <taxon>Oribatida</taxon>
        <taxon>Brachypylina</taxon>
        <taxon>Oppioidea</taxon>
        <taxon>Oppiidae</taxon>
        <taxon>Medioppia</taxon>
    </lineage>
</organism>
<sequence>MIVENTEAFRHWLKSCLEPLCDADPEALAKYVMALIKKDKPEKDLKII</sequence>
<keyword evidence="3" id="KW-1185">Reference proteome</keyword>
<reference evidence="2" key="1">
    <citation type="submission" date="2020-11" db="EMBL/GenBank/DDBJ databases">
        <authorList>
            <person name="Tran Van P."/>
        </authorList>
    </citation>
    <scope>NUCLEOTIDE SEQUENCE</scope>
</reference>
<dbReference type="AlphaFoldDB" id="A0A7R9QLA5"/>
<dbReference type="PANTHER" id="PTHR14398:SF0">
    <property type="entry name" value="ZINC FINGER PROTEIN SWM"/>
    <property type="match status" value="1"/>
</dbReference>
<name>A0A7R9QLA5_9ACAR</name>
<dbReference type="PANTHER" id="PTHR14398">
    <property type="entry name" value="RNA RECOGNITION RRM/RNP DOMAIN"/>
    <property type="match status" value="1"/>
</dbReference>
<dbReference type="GO" id="GO:0003723">
    <property type="term" value="F:RNA binding"/>
    <property type="evidence" value="ECO:0007669"/>
    <property type="project" value="UniProtKB-KW"/>
</dbReference>
<proteinExistence type="predicted"/>
<dbReference type="OrthoDB" id="443401at2759"/>
<accession>A0A7R9QLA5</accession>
<dbReference type="EMBL" id="CAJPIZ010051417">
    <property type="protein sequence ID" value="CAG2122852.1"/>
    <property type="molecule type" value="Genomic_DNA"/>
</dbReference>
<dbReference type="EMBL" id="OC905992">
    <property type="protein sequence ID" value="CAD7650308.1"/>
    <property type="molecule type" value="Genomic_DNA"/>
</dbReference>
<evidence type="ECO:0000256" key="1">
    <source>
        <dbReference type="ARBA" id="ARBA00022884"/>
    </source>
</evidence>
<protein>
    <submittedName>
        <fullName evidence="2">Uncharacterized protein</fullName>
    </submittedName>
</protein>
<keyword evidence="1" id="KW-0694">RNA-binding</keyword>
<feature type="non-terminal residue" evidence="2">
    <location>
        <position position="48"/>
    </location>
</feature>